<evidence type="ECO:0000313" key="6">
    <source>
        <dbReference type="EMBL" id="EXU79150.1"/>
    </source>
</evidence>
<dbReference type="InterPro" id="IPR052719">
    <property type="entry name" value="CvpA-like"/>
</dbReference>
<evidence type="ECO:0000313" key="7">
    <source>
        <dbReference type="Proteomes" id="UP000020766"/>
    </source>
</evidence>
<protein>
    <submittedName>
        <fullName evidence="6">Colicin V synthesis protein</fullName>
    </submittedName>
</protein>
<dbReference type="AlphaFoldDB" id="A0A014NZ15"/>
<dbReference type="PANTHER" id="PTHR36926">
    <property type="entry name" value="COLICIN V PRODUCTION PROTEIN"/>
    <property type="match status" value="1"/>
</dbReference>
<comment type="caution">
    <text evidence="6">The sequence shown here is derived from an EMBL/GenBank/DDBJ whole genome shotgun (WGS) entry which is preliminary data.</text>
</comment>
<feature type="transmembrane region" description="Helical" evidence="5">
    <location>
        <begin position="6"/>
        <end position="24"/>
    </location>
</feature>
<dbReference type="RefSeq" id="WP_042413124.1">
    <property type="nucleotide sequence ID" value="NZ_JBOK01000020.1"/>
</dbReference>
<proteinExistence type="predicted"/>
<gene>
    <name evidence="6" type="ORF">AX13_08085</name>
</gene>
<accession>A0A014NZ15</accession>
<sequence>MAVLDGVLLGILLVSMLLGAWRGLVFELFSLVGWVAGFFIARLFAPDVAAWLPLESWDDTVRYGVGFVLTFVVAVFAWGLLSALAKKLIEVAGLRPVDRTLGAVFGLLRAVVLILVLAVVVVSTSLRTQDWWTQSVAAPWLGDAVASILPALDLQWDHLLPGT</sequence>
<evidence type="ECO:0000256" key="5">
    <source>
        <dbReference type="SAM" id="Phobius"/>
    </source>
</evidence>
<comment type="subcellular location">
    <subcellularLocation>
        <location evidence="1">Membrane</location>
        <topology evidence="1">Multi-pass membrane protein</topology>
    </subcellularLocation>
</comment>
<feature type="transmembrane region" description="Helical" evidence="5">
    <location>
        <begin position="101"/>
        <end position="122"/>
    </location>
</feature>
<evidence type="ECO:0000256" key="4">
    <source>
        <dbReference type="ARBA" id="ARBA00023136"/>
    </source>
</evidence>
<dbReference type="Pfam" id="PF02674">
    <property type="entry name" value="Colicin_V"/>
    <property type="match status" value="1"/>
</dbReference>
<keyword evidence="4 5" id="KW-0472">Membrane</keyword>
<reference evidence="6 7" key="1">
    <citation type="submission" date="2014-01" db="EMBL/GenBank/DDBJ databases">
        <title>Interspecies Systems Biology Uncovers Metabolites Affecting C. elegans Gene Expression and Life History Traits.</title>
        <authorList>
            <person name="Watson E."/>
            <person name="Macneil L.T."/>
            <person name="Ritter A.D."/>
            <person name="Yilmaz L.S."/>
            <person name="Rosebrock A.P."/>
            <person name="Caudy A.A."/>
            <person name="Walhout A.J."/>
        </authorList>
    </citation>
    <scope>NUCLEOTIDE SEQUENCE [LARGE SCALE GENOMIC DNA]</scope>
    <source>
        <strain evidence="6 7">DA1877</strain>
    </source>
</reference>
<keyword evidence="3 5" id="KW-1133">Transmembrane helix</keyword>
<dbReference type="EMBL" id="JBOK01000020">
    <property type="protein sequence ID" value="EXU79150.1"/>
    <property type="molecule type" value="Genomic_DNA"/>
</dbReference>
<dbReference type="GO" id="GO:0016020">
    <property type="term" value="C:membrane"/>
    <property type="evidence" value="ECO:0007669"/>
    <property type="project" value="UniProtKB-SubCell"/>
</dbReference>
<dbReference type="PATRIC" id="fig|1457173.3.peg.3041"/>
<dbReference type="GO" id="GO:0009403">
    <property type="term" value="P:toxin biosynthetic process"/>
    <property type="evidence" value="ECO:0007669"/>
    <property type="project" value="InterPro"/>
</dbReference>
<organism evidence="6 7">
    <name type="scientific">Comamonas aquatica DA1877</name>
    <dbReference type="NCBI Taxonomy" id="1457173"/>
    <lineage>
        <taxon>Bacteria</taxon>
        <taxon>Pseudomonadati</taxon>
        <taxon>Pseudomonadota</taxon>
        <taxon>Betaproteobacteria</taxon>
        <taxon>Burkholderiales</taxon>
        <taxon>Comamonadaceae</taxon>
        <taxon>Comamonas</taxon>
    </lineage>
</organism>
<evidence type="ECO:0000256" key="3">
    <source>
        <dbReference type="ARBA" id="ARBA00022989"/>
    </source>
</evidence>
<evidence type="ECO:0000256" key="2">
    <source>
        <dbReference type="ARBA" id="ARBA00022692"/>
    </source>
</evidence>
<feature type="transmembrane region" description="Helical" evidence="5">
    <location>
        <begin position="60"/>
        <end position="81"/>
    </location>
</feature>
<keyword evidence="2 5" id="KW-0812">Transmembrane</keyword>
<dbReference type="InterPro" id="IPR003825">
    <property type="entry name" value="Colicin-V_CvpA"/>
</dbReference>
<dbReference type="Proteomes" id="UP000020766">
    <property type="component" value="Unassembled WGS sequence"/>
</dbReference>
<dbReference type="PANTHER" id="PTHR36926:SF1">
    <property type="entry name" value="COLICIN V PRODUCTION PROTEIN"/>
    <property type="match status" value="1"/>
</dbReference>
<keyword evidence="7" id="KW-1185">Reference proteome</keyword>
<evidence type="ECO:0000256" key="1">
    <source>
        <dbReference type="ARBA" id="ARBA00004141"/>
    </source>
</evidence>
<dbReference type="STRING" id="225991.MA05_08690"/>
<feature type="transmembrane region" description="Helical" evidence="5">
    <location>
        <begin position="31"/>
        <end position="54"/>
    </location>
</feature>
<name>A0A014NZ15_9BURK</name>